<evidence type="ECO:0000313" key="5">
    <source>
        <dbReference type="Proteomes" id="UP000265930"/>
    </source>
</evidence>
<feature type="transmembrane region" description="Helical" evidence="1">
    <location>
        <begin position="340"/>
        <end position="362"/>
    </location>
</feature>
<keyword evidence="1" id="KW-0472">Membrane</keyword>
<accession>A0A1V4J0W9</accession>
<name>A0A1V4J0W9_9CLOT</name>
<dbReference type="RefSeq" id="WP_079437903.1">
    <property type="nucleotide sequence ID" value="NZ_MZGT01000003.1"/>
</dbReference>
<dbReference type="Proteomes" id="UP000191056">
    <property type="component" value="Unassembled WGS sequence"/>
</dbReference>
<evidence type="ECO:0000313" key="4">
    <source>
        <dbReference type="Proteomes" id="UP000191056"/>
    </source>
</evidence>
<dbReference type="OrthoDB" id="2034530at2"/>
<keyword evidence="4" id="KW-1185">Reference proteome</keyword>
<evidence type="ECO:0000313" key="2">
    <source>
        <dbReference type="EMBL" id="OPJ65958.1"/>
    </source>
</evidence>
<dbReference type="STRING" id="225345.CLCHR_03160"/>
<keyword evidence="1" id="KW-0812">Transmembrane</keyword>
<proteinExistence type="predicted"/>
<keyword evidence="1" id="KW-1133">Transmembrane helix</keyword>
<organism evidence="2 4">
    <name type="scientific">Clostridium chromiireducens</name>
    <dbReference type="NCBI Taxonomy" id="225345"/>
    <lineage>
        <taxon>Bacteria</taxon>
        <taxon>Bacillati</taxon>
        <taxon>Bacillota</taxon>
        <taxon>Clostridia</taxon>
        <taxon>Eubacteriales</taxon>
        <taxon>Clostridiaceae</taxon>
        <taxon>Clostridium</taxon>
    </lineage>
</organism>
<protein>
    <submittedName>
        <fullName evidence="2">Uncharacterized protein</fullName>
    </submittedName>
</protein>
<evidence type="ECO:0000256" key="1">
    <source>
        <dbReference type="SAM" id="Phobius"/>
    </source>
</evidence>
<dbReference type="AlphaFoldDB" id="A0A1V4J0W9"/>
<dbReference type="EMBL" id="MZGT01000003">
    <property type="protein sequence ID" value="OPJ65958.1"/>
    <property type="molecule type" value="Genomic_DNA"/>
</dbReference>
<evidence type="ECO:0000313" key="3">
    <source>
        <dbReference type="EMBL" id="RII35434.1"/>
    </source>
</evidence>
<dbReference type="EMBL" id="QXDJ01000002">
    <property type="protein sequence ID" value="RII35434.1"/>
    <property type="molecule type" value="Genomic_DNA"/>
</dbReference>
<dbReference type="Gene3D" id="2.60.120.430">
    <property type="entry name" value="Galactose-binding lectin"/>
    <property type="match status" value="1"/>
</dbReference>
<dbReference type="Proteomes" id="UP000265930">
    <property type="component" value="Unassembled WGS sequence"/>
</dbReference>
<comment type="caution">
    <text evidence="2">The sequence shown here is derived from an EMBL/GenBank/DDBJ whole genome shotgun (WGS) entry which is preliminary data.</text>
</comment>
<reference evidence="2 4" key="1">
    <citation type="submission" date="2017-03" db="EMBL/GenBank/DDBJ databases">
        <title>Genome sequence of Clostridium chromiireducens DSM 23318.</title>
        <authorList>
            <person name="Poehlein A."/>
            <person name="Daniel R."/>
        </authorList>
    </citation>
    <scope>NUCLEOTIDE SEQUENCE [LARGE SCALE GENOMIC DNA]</scope>
    <source>
        <strain evidence="2 4">DSM 23318</strain>
    </source>
</reference>
<reference evidence="3 5" key="2">
    <citation type="submission" date="2018-08" db="EMBL/GenBank/DDBJ databases">
        <title>Genome of Clostridium chromiireducens C1, DSM12136.</title>
        <authorList>
            <person name="Xing M."/>
            <person name="Wei Y."/>
            <person name="Ang E.L."/>
            <person name="Zhao H."/>
            <person name="Zhang Y."/>
        </authorList>
    </citation>
    <scope>NUCLEOTIDE SEQUENCE [LARGE SCALE GENOMIC DNA]</scope>
    <source>
        <strain evidence="3 5">C1</strain>
    </source>
</reference>
<gene>
    <name evidence="2" type="ORF">CLCHR_03160</name>
    <name evidence="3" type="ORF">D2A34_09555</name>
</gene>
<sequence length="371" mass="42408">MIFEKLRRKIITTICITLVCFMNSMSVYGISDSDYENFNPVNIQKIMDAGHIEIEIGKASEYQLNVDMNTMGLGKGYYTAYLYENQYRDWSNYEAMSFYISNESDNTIRINMDVKRYDGKVLSPSDNSNIVVKRETSEMLEKMQPSFGTIELPQGFKGRIYMPFNSFKEKGANSESAFNGITQITSWGIIATMPENDKGRFSLSNFQLINKESSIEYYLNSDISIKGDNIVEIPVVGESISEYRTNETNKNVKFQLLDSIDGVSINENGRLSVKPDVEAQNIRISAVLDNRLIEIMDVQLIKSWTLSAREVDGTSKSIPRPEEISNILSNNDKFILSEKFLNSVRIIACIICAAFATLYWWWKREKNNKTS</sequence>